<accession>A0ABX8LCU6</accession>
<evidence type="ECO:0000313" key="3">
    <source>
        <dbReference type="Proteomes" id="UP000683559"/>
    </source>
</evidence>
<dbReference type="RefSeq" id="WP_217286525.1">
    <property type="nucleotide sequence ID" value="NZ_CP077683.1"/>
</dbReference>
<evidence type="ECO:0000256" key="1">
    <source>
        <dbReference type="SAM" id="Coils"/>
    </source>
</evidence>
<proteinExistence type="predicted"/>
<name>A0ABX8LCU6_9BACT</name>
<dbReference type="EMBL" id="CP077683">
    <property type="protein sequence ID" value="QXE89855.1"/>
    <property type="molecule type" value="Genomic_DNA"/>
</dbReference>
<evidence type="ECO:0000313" key="2">
    <source>
        <dbReference type="EMBL" id="QXE89855.1"/>
    </source>
</evidence>
<sequence>MRSGVFIISLAALLGGGCATTGPGGGTFLDRYSGSRQLAQAETMLKEGDSPGAAHALEAVCNAPAVAGVTDEALFRLALLTLKSKPGSAQAQQLLKRLKKEYPGSQWTALAAPVADLANSLEEQRRQNRVLRGSNQALSREITELNQRLEQLKTLDQELEKKAR</sequence>
<gene>
    <name evidence="2" type="ORF">KP001_15680</name>
</gene>
<keyword evidence="1" id="KW-0175">Coiled coil</keyword>
<dbReference type="Proteomes" id="UP000683559">
    <property type="component" value="Chromosome"/>
</dbReference>
<protein>
    <recommendedName>
        <fullName evidence="4">Lipoprotein</fullName>
    </recommendedName>
</protein>
<reference evidence="2 3" key="1">
    <citation type="submission" date="2021-06" db="EMBL/GenBank/DDBJ databases">
        <title>Gemonas diversity in paddy soil.</title>
        <authorList>
            <person name="Liu G."/>
        </authorList>
    </citation>
    <scope>NUCLEOTIDE SEQUENCE [LARGE SCALE GENOMIC DNA]</scope>
    <source>
        <strain evidence="2 3">RG2</strain>
    </source>
</reference>
<feature type="coiled-coil region" evidence="1">
    <location>
        <begin position="121"/>
        <end position="162"/>
    </location>
</feature>
<dbReference type="PROSITE" id="PS51257">
    <property type="entry name" value="PROKAR_LIPOPROTEIN"/>
    <property type="match status" value="1"/>
</dbReference>
<organism evidence="2 3">
    <name type="scientific">Geomonas subterranea</name>
    <dbReference type="NCBI Taxonomy" id="2847989"/>
    <lineage>
        <taxon>Bacteria</taxon>
        <taxon>Pseudomonadati</taxon>
        <taxon>Thermodesulfobacteriota</taxon>
        <taxon>Desulfuromonadia</taxon>
        <taxon>Geobacterales</taxon>
        <taxon>Geobacteraceae</taxon>
        <taxon>Geomonas</taxon>
    </lineage>
</organism>
<evidence type="ECO:0008006" key="4">
    <source>
        <dbReference type="Google" id="ProtNLM"/>
    </source>
</evidence>
<keyword evidence="3" id="KW-1185">Reference proteome</keyword>